<gene>
    <name evidence="2" type="ORF">PMAYCL1PPCAC_21212</name>
</gene>
<dbReference type="Proteomes" id="UP001328107">
    <property type="component" value="Unassembled WGS sequence"/>
</dbReference>
<accession>A0AAN5CUT9</accession>
<dbReference type="EMBL" id="BTRK01000005">
    <property type="protein sequence ID" value="GMR51017.1"/>
    <property type="molecule type" value="Genomic_DNA"/>
</dbReference>
<dbReference type="PROSITE" id="PS50181">
    <property type="entry name" value="FBOX"/>
    <property type="match status" value="1"/>
</dbReference>
<evidence type="ECO:0000313" key="3">
    <source>
        <dbReference type="Proteomes" id="UP001328107"/>
    </source>
</evidence>
<keyword evidence="3" id="KW-1185">Reference proteome</keyword>
<dbReference type="InterPro" id="IPR001810">
    <property type="entry name" value="F-box_dom"/>
</dbReference>
<evidence type="ECO:0000313" key="2">
    <source>
        <dbReference type="EMBL" id="GMR51017.1"/>
    </source>
</evidence>
<organism evidence="2 3">
    <name type="scientific">Pristionchus mayeri</name>
    <dbReference type="NCBI Taxonomy" id="1317129"/>
    <lineage>
        <taxon>Eukaryota</taxon>
        <taxon>Metazoa</taxon>
        <taxon>Ecdysozoa</taxon>
        <taxon>Nematoda</taxon>
        <taxon>Chromadorea</taxon>
        <taxon>Rhabditida</taxon>
        <taxon>Rhabditina</taxon>
        <taxon>Diplogasteromorpha</taxon>
        <taxon>Diplogasteroidea</taxon>
        <taxon>Neodiplogasteridae</taxon>
        <taxon>Pristionchus</taxon>
    </lineage>
</organism>
<name>A0AAN5CUT9_9BILA</name>
<feature type="non-terminal residue" evidence="2">
    <location>
        <position position="1"/>
    </location>
</feature>
<sequence>HLLSLPALSSRVFTVCQLLFTHHPFCQSPVMDIFALPKVFLRKLMRTMTIRDRLMLRITCRDFEKIVAESHAGYFDLSSIDSYPVTHKIVLSLHHAQYICYVERNECGQCVKIGYSAEFALEHLQSRCTITKTI</sequence>
<reference evidence="3" key="1">
    <citation type="submission" date="2022-10" db="EMBL/GenBank/DDBJ databases">
        <title>Genome assembly of Pristionchus species.</title>
        <authorList>
            <person name="Yoshida K."/>
            <person name="Sommer R.J."/>
        </authorList>
    </citation>
    <scope>NUCLEOTIDE SEQUENCE [LARGE SCALE GENOMIC DNA]</scope>
    <source>
        <strain evidence="3">RS5460</strain>
    </source>
</reference>
<feature type="domain" description="F-box" evidence="1">
    <location>
        <begin position="30"/>
        <end position="77"/>
    </location>
</feature>
<dbReference type="AlphaFoldDB" id="A0AAN5CUT9"/>
<evidence type="ECO:0000259" key="1">
    <source>
        <dbReference type="PROSITE" id="PS50181"/>
    </source>
</evidence>
<proteinExistence type="predicted"/>
<comment type="caution">
    <text evidence="2">The sequence shown here is derived from an EMBL/GenBank/DDBJ whole genome shotgun (WGS) entry which is preliminary data.</text>
</comment>
<protein>
    <recommendedName>
        <fullName evidence="1">F-box domain-containing protein</fullName>
    </recommendedName>
</protein>